<name>A0A4Z0C946_9BURK</name>
<comment type="subcellular location">
    <subcellularLocation>
        <location evidence="1">Cell outer membrane</location>
    </subcellularLocation>
</comment>
<dbReference type="RefSeq" id="WP_135263498.1">
    <property type="nucleotide sequence ID" value="NZ_SMLM01000001.1"/>
</dbReference>
<dbReference type="InterPro" id="IPR011250">
    <property type="entry name" value="OMP/PagP_B-barrel"/>
</dbReference>
<protein>
    <recommendedName>
        <fullName evidence="3">Outer membrane protein beta-barrel domain-containing protein</fullName>
    </recommendedName>
</protein>
<evidence type="ECO:0000256" key="2">
    <source>
        <dbReference type="ARBA" id="ARBA00022729"/>
    </source>
</evidence>
<dbReference type="InterPro" id="IPR027385">
    <property type="entry name" value="Beta-barrel_OMP"/>
</dbReference>
<dbReference type="GO" id="GO:0009279">
    <property type="term" value="C:cell outer membrane"/>
    <property type="evidence" value="ECO:0007669"/>
    <property type="project" value="UniProtKB-SubCell"/>
</dbReference>
<dbReference type="Gene3D" id="2.40.160.20">
    <property type="match status" value="1"/>
</dbReference>
<evidence type="ECO:0000259" key="3">
    <source>
        <dbReference type="Pfam" id="PF13505"/>
    </source>
</evidence>
<evidence type="ECO:0000256" key="1">
    <source>
        <dbReference type="ARBA" id="ARBA00004442"/>
    </source>
</evidence>
<accession>A0A4Z0C946</accession>
<keyword evidence="5" id="KW-1185">Reference proteome</keyword>
<feature type="domain" description="Outer membrane protein beta-barrel" evidence="3">
    <location>
        <begin position="111"/>
        <end position="204"/>
    </location>
</feature>
<dbReference type="OrthoDB" id="5360144at2"/>
<evidence type="ECO:0000313" key="5">
    <source>
        <dbReference type="Proteomes" id="UP000298180"/>
    </source>
</evidence>
<comment type="caution">
    <text evidence="4">The sequence shown here is derived from an EMBL/GenBank/DDBJ whole genome shotgun (WGS) entry which is preliminary data.</text>
</comment>
<dbReference type="Proteomes" id="UP000298180">
    <property type="component" value="Unassembled WGS sequence"/>
</dbReference>
<evidence type="ECO:0000313" key="4">
    <source>
        <dbReference type="EMBL" id="TFZ07412.1"/>
    </source>
</evidence>
<dbReference type="AlphaFoldDB" id="A0A4Z0C946"/>
<gene>
    <name evidence="4" type="ORF">EZ313_12665</name>
</gene>
<keyword evidence="2" id="KW-0732">Signal</keyword>
<dbReference type="SUPFAM" id="SSF56925">
    <property type="entry name" value="OMPA-like"/>
    <property type="match status" value="1"/>
</dbReference>
<reference evidence="4 5" key="1">
    <citation type="submission" date="2019-03" db="EMBL/GenBank/DDBJ databases">
        <title>Ramlibacter henchirensis DSM 14656, whole genome shotgun sequence.</title>
        <authorList>
            <person name="Zhang X."/>
            <person name="Feng G."/>
            <person name="Zhu H."/>
        </authorList>
    </citation>
    <scope>NUCLEOTIDE SEQUENCE [LARGE SCALE GENOMIC DNA]</scope>
    <source>
        <strain evidence="4 5">DSM 14656</strain>
    </source>
</reference>
<sequence>MEPVRIVRQSPALFALALLLSLVLGNAHGQLIHRGPDPWEPRPAVFMPGLGLQVSRVQYPIGCGASLLRCDANQAAALAAGARAPLHWKLEFTQLSLGPADRLALGPTRQGLNLSLVGRRPLFGSAFSVYGKLGATYGYADATSSPVAASPALLEHGYGFSFGAGLSMEISQGLSATLGWDSHEMRLGGSRDGFHSTSIGLQYRY</sequence>
<dbReference type="Pfam" id="PF13505">
    <property type="entry name" value="OMP_b-brl"/>
    <property type="match status" value="1"/>
</dbReference>
<dbReference type="EMBL" id="SMLM01000001">
    <property type="protein sequence ID" value="TFZ07412.1"/>
    <property type="molecule type" value="Genomic_DNA"/>
</dbReference>
<organism evidence="4 5">
    <name type="scientific">Ramlibacter henchirensis</name>
    <dbReference type="NCBI Taxonomy" id="204072"/>
    <lineage>
        <taxon>Bacteria</taxon>
        <taxon>Pseudomonadati</taxon>
        <taxon>Pseudomonadota</taxon>
        <taxon>Betaproteobacteria</taxon>
        <taxon>Burkholderiales</taxon>
        <taxon>Comamonadaceae</taxon>
        <taxon>Ramlibacter</taxon>
    </lineage>
</organism>
<proteinExistence type="predicted"/>